<evidence type="ECO:0000256" key="12">
    <source>
        <dbReference type="ARBA" id="ARBA00023065"/>
    </source>
</evidence>
<evidence type="ECO:0000256" key="14">
    <source>
        <dbReference type="ARBA" id="ARBA00023136"/>
    </source>
</evidence>
<evidence type="ECO:0000256" key="9">
    <source>
        <dbReference type="ARBA" id="ARBA00022989"/>
    </source>
</evidence>
<sequence length="410" mass="44037">MKALFDFMDNKIGPLFEKGGKFERLYPLWEAGDTFNRTPGDVTPSAPHVRDSIDQKRLMIFVIYALIPCILFGIWNAGNQFNLANKVEDATLMTDLVRGAAMVLPIIFVSYLVGGLWEVLFAITRRHEINEGFLVTGMLFPLVLPPTLPLWQVAIGISFGIVIGKEIFGGVGYNILNPALTARAFLFFAYPAQISGDKVWVGTAHTAFDNNIFFGTVAENVDGVTMATPLAVASAAEAGTDAVAALNDAGFTLFNMTMGNISGCIGSTSAVAIVLGALFLIATGIASWRVMVSGVVGCVAMGWLFNVLPLENSFAALPFVYHLVMGGFLFGIVFMATDPVSASATNTGKLIYGFLIGALTVLIRVANPAYPEGAMLAILFMNVMAPLIDHFVVQSHIKKRTAYARALNNA</sequence>
<feature type="transmembrane region" description="Helical" evidence="16">
    <location>
        <begin position="260"/>
        <end position="281"/>
    </location>
</feature>
<comment type="cofactor">
    <cofactor evidence="16 17">
        <name>FMN</name>
        <dbReference type="ChEBI" id="CHEBI:58210"/>
    </cofactor>
</comment>
<dbReference type="EMBL" id="CAAHFG010000001">
    <property type="protein sequence ID" value="VGO14272.1"/>
    <property type="molecule type" value="Genomic_DNA"/>
</dbReference>
<feature type="transmembrane region" description="Helical" evidence="16">
    <location>
        <begin position="133"/>
        <end position="163"/>
    </location>
</feature>
<dbReference type="RefSeq" id="WP_136079765.1">
    <property type="nucleotide sequence ID" value="NZ_CAAHFG010000001.1"/>
</dbReference>
<dbReference type="PANTHER" id="PTHR30578:SF1">
    <property type="entry name" value="NA(+)-TRANSLOCATING NADH-QUINONE REDUCTASE SUBUNIT B"/>
    <property type="match status" value="1"/>
</dbReference>
<dbReference type="InterPro" id="IPR011303">
    <property type="entry name" value="RnfD_bac"/>
</dbReference>
<comment type="subcellular location">
    <subcellularLocation>
        <location evidence="16">Cell membrane</location>
        <topology evidence="16">Multi-pass membrane protein</topology>
    </subcellularLocation>
</comment>
<evidence type="ECO:0000256" key="2">
    <source>
        <dbReference type="ARBA" id="ARBA00022475"/>
    </source>
</evidence>
<comment type="catalytic activity">
    <reaction evidence="16">
        <text>a ubiquinone + n Na(+)(in) + NADH + H(+) = a ubiquinol + n Na(+)(out) + NAD(+)</text>
        <dbReference type="Rhea" id="RHEA:47748"/>
        <dbReference type="Rhea" id="RHEA-COMP:9565"/>
        <dbReference type="Rhea" id="RHEA-COMP:9566"/>
        <dbReference type="ChEBI" id="CHEBI:15378"/>
        <dbReference type="ChEBI" id="CHEBI:16389"/>
        <dbReference type="ChEBI" id="CHEBI:17976"/>
        <dbReference type="ChEBI" id="CHEBI:29101"/>
        <dbReference type="ChEBI" id="CHEBI:57540"/>
        <dbReference type="ChEBI" id="CHEBI:57945"/>
        <dbReference type="EC" id="7.2.1.1"/>
    </reaction>
</comment>
<evidence type="ECO:0000256" key="6">
    <source>
        <dbReference type="ARBA" id="ARBA00022643"/>
    </source>
</evidence>
<feature type="transmembrane region" description="Helical" evidence="16">
    <location>
        <begin position="288"/>
        <end position="308"/>
    </location>
</feature>
<feature type="transmembrane region" description="Helical" evidence="16">
    <location>
        <begin position="349"/>
        <end position="367"/>
    </location>
</feature>
<dbReference type="NCBIfam" id="TIGR01946">
    <property type="entry name" value="rnfD"/>
    <property type="match status" value="1"/>
</dbReference>
<feature type="transmembrane region" description="Helical" evidence="16">
    <location>
        <begin position="314"/>
        <end position="337"/>
    </location>
</feature>
<dbReference type="NCBIfam" id="NF003756">
    <property type="entry name" value="PRK05349.1"/>
    <property type="match status" value="1"/>
</dbReference>
<keyword evidence="8 16" id="KW-1278">Translocase</keyword>
<keyword evidence="6 16" id="KW-0288">FMN</keyword>
<dbReference type="HAMAP" id="MF_00426">
    <property type="entry name" value="NqrB"/>
    <property type="match status" value="1"/>
</dbReference>
<keyword evidence="10 16" id="KW-0520">NAD</keyword>
<dbReference type="AlphaFoldDB" id="A0A6C2U2Q0"/>
<name>A0A6C2U2Q0_PONDE</name>
<keyword evidence="11 16" id="KW-0915">Sodium</keyword>
<evidence type="ECO:0000256" key="7">
    <source>
        <dbReference type="ARBA" id="ARBA00022692"/>
    </source>
</evidence>
<gene>
    <name evidence="18" type="primary">nqrB_1</name>
    <name evidence="16" type="synonym">nqrB</name>
    <name evidence="18" type="ORF">PDESU_02831</name>
</gene>
<dbReference type="EC" id="7.2.1.1" evidence="16"/>
<dbReference type="GO" id="GO:0022904">
    <property type="term" value="P:respiratory electron transport chain"/>
    <property type="evidence" value="ECO:0007669"/>
    <property type="project" value="InterPro"/>
</dbReference>
<evidence type="ECO:0000256" key="8">
    <source>
        <dbReference type="ARBA" id="ARBA00022967"/>
    </source>
</evidence>
<dbReference type="GO" id="GO:0055085">
    <property type="term" value="P:transmembrane transport"/>
    <property type="evidence" value="ECO:0007669"/>
    <property type="project" value="InterPro"/>
</dbReference>
<keyword evidence="5 16" id="KW-0285">Flavoprotein</keyword>
<dbReference type="Proteomes" id="UP000366872">
    <property type="component" value="Unassembled WGS sequence"/>
</dbReference>
<dbReference type="PANTHER" id="PTHR30578">
    <property type="entry name" value="ELECTRON TRANSPORT COMPLEX PROTEIN RNFD"/>
    <property type="match status" value="1"/>
</dbReference>
<keyword evidence="15 16" id="KW-0739">Sodium transport</keyword>
<evidence type="ECO:0000313" key="18">
    <source>
        <dbReference type="EMBL" id="VGO14272.1"/>
    </source>
</evidence>
<evidence type="ECO:0000313" key="19">
    <source>
        <dbReference type="Proteomes" id="UP000366872"/>
    </source>
</evidence>
<keyword evidence="12 16" id="KW-0406">Ion transport</keyword>
<evidence type="ECO:0000256" key="15">
    <source>
        <dbReference type="ARBA" id="ARBA00023201"/>
    </source>
</evidence>
<feature type="transmembrane region" description="Helical" evidence="16">
    <location>
        <begin position="97"/>
        <end position="121"/>
    </location>
</feature>
<feature type="transmembrane region" description="Helical" evidence="16">
    <location>
        <begin position="373"/>
        <end position="393"/>
    </location>
</feature>
<keyword evidence="4 16" id="KW-0597">Phosphoprotein</keyword>
<accession>A0A6C2U2Q0</accession>
<protein>
    <recommendedName>
        <fullName evidence="16">Na(+)-translocating NADH-quinone reductase subunit B</fullName>
        <shortName evidence="16">Na(+)-NQR subunit B</shortName>
        <shortName evidence="16">Na(+)-translocating NQR subunit B</shortName>
        <ecNumber evidence="16">7.2.1.1</ecNumber>
    </recommendedName>
    <alternativeName>
        <fullName evidence="16">NQR complex subunit B</fullName>
    </alternativeName>
    <alternativeName>
        <fullName evidence="16">NQR-1 subunit B</fullName>
    </alternativeName>
</protein>
<proteinExistence type="inferred from homology"/>
<evidence type="ECO:0000256" key="17">
    <source>
        <dbReference type="PIRSR" id="PIRSR016055-50"/>
    </source>
</evidence>
<evidence type="ECO:0000256" key="16">
    <source>
        <dbReference type="HAMAP-Rule" id="MF_00426"/>
    </source>
</evidence>
<dbReference type="GO" id="GO:0005886">
    <property type="term" value="C:plasma membrane"/>
    <property type="evidence" value="ECO:0007669"/>
    <property type="project" value="UniProtKB-SubCell"/>
</dbReference>
<feature type="modified residue" description="FMN phosphoryl threonine" evidence="16 17">
    <location>
        <position position="228"/>
    </location>
</feature>
<keyword evidence="14 16" id="KW-0472">Membrane</keyword>
<evidence type="ECO:0000256" key="13">
    <source>
        <dbReference type="ARBA" id="ARBA00023075"/>
    </source>
</evidence>
<evidence type="ECO:0000256" key="11">
    <source>
        <dbReference type="ARBA" id="ARBA00023053"/>
    </source>
</evidence>
<organism evidence="18 19">
    <name type="scientific">Pontiella desulfatans</name>
    <dbReference type="NCBI Taxonomy" id="2750659"/>
    <lineage>
        <taxon>Bacteria</taxon>
        <taxon>Pseudomonadati</taxon>
        <taxon>Kiritimatiellota</taxon>
        <taxon>Kiritimatiellia</taxon>
        <taxon>Kiritimatiellales</taxon>
        <taxon>Pontiellaceae</taxon>
        <taxon>Pontiella</taxon>
    </lineage>
</organism>
<evidence type="ECO:0000256" key="5">
    <source>
        <dbReference type="ARBA" id="ARBA00022630"/>
    </source>
</evidence>
<dbReference type="NCBIfam" id="TIGR01937">
    <property type="entry name" value="nqrB"/>
    <property type="match status" value="1"/>
</dbReference>
<dbReference type="GO" id="GO:0006814">
    <property type="term" value="P:sodium ion transport"/>
    <property type="evidence" value="ECO:0007669"/>
    <property type="project" value="UniProtKB-UniRule"/>
</dbReference>
<dbReference type="InterPro" id="IPR010966">
    <property type="entry name" value="NqrB"/>
</dbReference>
<keyword evidence="19" id="KW-1185">Reference proteome</keyword>
<comment type="function">
    <text evidence="16">NQR complex catalyzes the reduction of ubiquinone-1 to ubiquinol by two successive reactions, coupled with the transport of Na(+) ions from the cytoplasm to the periplasm. NqrA to NqrE are probably involved in the second step, the conversion of ubisemiquinone to ubiquinol.</text>
</comment>
<dbReference type="GO" id="GO:0016655">
    <property type="term" value="F:oxidoreductase activity, acting on NAD(P)H, quinone or similar compound as acceptor"/>
    <property type="evidence" value="ECO:0007669"/>
    <property type="project" value="UniProtKB-UniRule"/>
</dbReference>
<keyword evidence="13 16" id="KW-0830">Ubiquinone</keyword>
<keyword evidence="1 16" id="KW-0813">Transport</keyword>
<reference evidence="18 19" key="1">
    <citation type="submission" date="2019-04" db="EMBL/GenBank/DDBJ databases">
        <authorList>
            <person name="Van Vliet M D."/>
        </authorList>
    </citation>
    <scope>NUCLEOTIDE SEQUENCE [LARGE SCALE GENOMIC DNA]</scope>
    <source>
        <strain evidence="18 19">F1</strain>
    </source>
</reference>
<keyword evidence="2 16" id="KW-1003">Cell membrane</keyword>
<evidence type="ECO:0000256" key="1">
    <source>
        <dbReference type="ARBA" id="ARBA00022448"/>
    </source>
</evidence>
<comment type="subunit">
    <text evidence="16">Composed of six subunits; NqrA, NqrB, NqrC, NqrD, NqrE and NqrF.</text>
</comment>
<comment type="similarity">
    <text evidence="16">Belongs to the NqrB/RnfD family.</text>
</comment>
<keyword evidence="9 16" id="KW-1133">Transmembrane helix</keyword>
<evidence type="ECO:0000256" key="10">
    <source>
        <dbReference type="ARBA" id="ARBA00023027"/>
    </source>
</evidence>
<keyword evidence="7 16" id="KW-0812">Transmembrane</keyword>
<evidence type="ECO:0000256" key="4">
    <source>
        <dbReference type="ARBA" id="ARBA00022553"/>
    </source>
</evidence>
<evidence type="ECO:0000256" key="3">
    <source>
        <dbReference type="ARBA" id="ARBA00022519"/>
    </source>
</evidence>
<dbReference type="PIRSF" id="PIRSF016055">
    <property type="entry name" value="NADH-UbQ_OxRdtase_B_su"/>
    <property type="match status" value="1"/>
</dbReference>
<keyword evidence="3" id="KW-0997">Cell inner membrane</keyword>
<feature type="transmembrane region" description="Helical" evidence="16">
    <location>
        <begin position="58"/>
        <end position="77"/>
    </location>
</feature>
<dbReference type="Pfam" id="PF03116">
    <property type="entry name" value="NQR2_RnfD_RnfE"/>
    <property type="match status" value="1"/>
</dbReference>
<dbReference type="InterPro" id="IPR004338">
    <property type="entry name" value="NqrB/RnfD"/>
</dbReference>
<dbReference type="GO" id="GO:0010181">
    <property type="term" value="F:FMN binding"/>
    <property type="evidence" value="ECO:0007669"/>
    <property type="project" value="InterPro"/>
</dbReference>